<dbReference type="Gene3D" id="3.30.460.10">
    <property type="entry name" value="Beta Polymerase, domain 2"/>
    <property type="match status" value="1"/>
</dbReference>
<evidence type="ECO:0000313" key="3">
    <source>
        <dbReference type="Proteomes" id="UP001183648"/>
    </source>
</evidence>
<dbReference type="RefSeq" id="WP_310304599.1">
    <property type="nucleotide sequence ID" value="NZ_BAAAPS010000005.1"/>
</dbReference>
<gene>
    <name evidence="2" type="ORF">J2S63_003335</name>
</gene>
<dbReference type="EMBL" id="JAVDYG010000001">
    <property type="protein sequence ID" value="MDR7363782.1"/>
    <property type="molecule type" value="Genomic_DNA"/>
</dbReference>
<evidence type="ECO:0000259" key="1">
    <source>
        <dbReference type="SMART" id="SM00954"/>
    </source>
</evidence>
<dbReference type="Pfam" id="PF04250">
    <property type="entry name" value="DUF429"/>
    <property type="match status" value="1"/>
</dbReference>
<dbReference type="Gene3D" id="1.10.287.860">
    <property type="entry name" value="Nucleotidyltransferase"/>
    <property type="match status" value="1"/>
</dbReference>
<name>A0ABU2BZF8_9ACTN</name>
<dbReference type="Pfam" id="PF04607">
    <property type="entry name" value="RelA_SpoT"/>
    <property type="match status" value="1"/>
</dbReference>
<feature type="domain" description="RelA/SpoT" evidence="1">
    <location>
        <begin position="310"/>
        <end position="436"/>
    </location>
</feature>
<protein>
    <submittedName>
        <fullName evidence="2">RNase H-like nuclease/ppGpp synthetase/RelA/SpoT-type nucleotidyltransferase</fullName>
    </submittedName>
</protein>
<organism evidence="2 3">
    <name type="scientific">Nocardioides marmoribigeumensis</name>
    <dbReference type="NCBI Taxonomy" id="433649"/>
    <lineage>
        <taxon>Bacteria</taxon>
        <taxon>Bacillati</taxon>
        <taxon>Actinomycetota</taxon>
        <taxon>Actinomycetes</taxon>
        <taxon>Propionibacteriales</taxon>
        <taxon>Nocardioidaceae</taxon>
        <taxon>Nocardioides</taxon>
    </lineage>
</organism>
<sequence length="589" mass="64915">MHYIGLDLAWGEKRPTGVAVLDGDGRLLEVASRVTDDEIAAALAPYDDVDCLVAIDAPLIVVNPTGNRLCEAALNADFGRFEAGCHPANTGKPEFADGTRAARLCERLGLDLAPGSTAHRRAIEVYPHPATISLFRLGRTLKYKNRPGRTMEEMRSALLELVGHLRSLADAEVPLHLEHHGGWLDLVRSLEEAERKVDLRRAEDQVDAVLCAYLALYRQTVPERTTVYGDGETGYIVTPTLPEGHEAAPLDPRGVVPETPVVLPDEDAMTRLVRSYAAGHSSLQSATDGFVAMLTDLLDQSGINYLSVSGRAKGIASFAAKAGRLREGRPMFPDPLHDITDQIGLRVITYLRGDVDVVARVLHGEFEVLDDRDLGLQTASEGRFGYASRHLVVRLREGEGTEEMRARPAQVQVRTVLQHAWAEFEHATRYKGVVPDEHVRDLDRRFTLAAGLLELADQEFSAIHERLQGSSYTPPPGLPSSLGIGTEDLAQFLTERYIEAGWSRPDHYEWVSGLLLELGITSIAALAVVLDSVDEEEVTAHMGYKYPPGAVRRLDDSLLAIFGERYLALHGNEHRADLLRSRLDRILEH</sequence>
<dbReference type="SUPFAM" id="SSF81301">
    <property type="entry name" value="Nucleotidyltransferase"/>
    <property type="match status" value="1"/>
</dbReference>
<accession>A0ABU2BZF8</accession>
<dbReference type="InterPro" id="IPR043519">
    <property type="entry name" value="NT_sf"/>
</dbReference>
<dbReference type="InterPro" id="IPR007362">
    <property type="entry name" value="DUF429"/>
</dbReference>
<dbReference type="InterPro" id="IPR007685">
    <property type="entry name" value="RelA_SpoT"/>
</dbReference>
<dbReference type="SMART" id="SM00954">
    <property type="entry name" value="RelA_SpoT"/>
    <property type="match status" value="1"/>
</dbReference>
<dbReference type="PANTHER" id="PTHR41773">
    <property type="entry name" value="GTP PYROPHOSPHATASE-RELATED"/>
    <property type="match status" value="1"/>
</dbReference>
<evidence type="ECO:0000313" key="2">
    <source>
        <dbReference type="EMBL" id="MDR7363782.1"/>
    </source>
</evidence>
<dbReference type="Proteomes" id="UP001183648">
    <property type="component" value="Unassembled WGS sequence"/>
</dbReference>
<keyword evidence="3" id="KW-1185">Reference proteome</keyword>
<proteinExistence type="predicted"/>
<comment type="caution">
    <text evidence="2">The sequence shown here is derived from an EMBL/GenBank/DDBJ whole genome shotgun (WGS) entry which is preliminary data.</text>
</comment>
<dbReference type="PANTHER" id="PTHR41773:SF1">
    <property type="entry name" value="RELA_SPOT DOMAIN-CONTAINING PROTEIN"/>
    <property type="match status" value="1"/>
</dbReference>
<reference evidence="2 3" key="1">
    <citation type="submission" date="2023-07" db="EMBL/GenBank/DDBJ databases">
        <title>Sequencing the genomes of 1000 actinobacteria strains.</title>
        <authorList>
            <person name="Klenk H.-P."/>
        </authorList>
    </citation>
    <scope>NUCLEOTIDE SEQUENCE [LARGE SCALE GENOMIC DNA]</scope>
    <source>
        <strain evidence="2 3">DSM 19426</strain>
    </source>
</reference>
<dbReference type="CDD" id="cd05399">
    <property type="entry name" value="NT_Rel-Spo_like"/>
    <property type="match status" value="1"/>
</dbReference>